<dbReference type="EMBL" id="LSSM01001105">
    <property type="protein sequence ID" value="OMJ27239.1"/>
    <property type="molecule type" value="Genomic_DNA"/>
</dbReference>
<dbReference type="Proteomes" id="UP000187429">
    <property type="component" value="Unassembled WGS sequence"/>
</dbReference>
<evidence type="ECO:0000313" key="1">
    <source>
        <dbReference type="EMBL" id="OMJ27239.1"/>
    </source>
</evidence>
<sequence length="69" mass="7903">MLKRVTLIPRPQLTGSVSKKGGYAGILEIFLLDKLDHYIFFRLDLEHLEKKAYKFGRFFVAAVAAAYAR</sequence>
<accession>A0A1R1YJZ1</accession>
<organism evidence="1 2">
    <name type="scientific">Smittium culicis</name>
    <dbReference type="NCBI Taxonomy" id="133412"/>
    <lineage>
        <taxon>Eukaryota</taxon>
        <taxon>Fungi</taxon>
        <taxon>Fungi incertae sedis</taxon>
        <taxon>Zoopagomycota</taxon>
        <taxon>Kickxellomycotina</taxon>
        <taxon>Harpellomycetes</taxon>
        <taxon>Harpellales</taxon>
        <taxon>Legeriomycetaceae</taxon>
        <taxon>Smittium</taxon>
    </lineage>
</organism>
<proteinExistence type="predicted"/>
<protein>
    <submittedName>
        <fullName evidence="1">Uncharacterized protein</fullName>
    </submittedName>
</protein>
<name>A0A1R1YJZ1_9FUNG</name>
<reference evidence="2" key="1">
    <citation type="submission" date="2017-01" db="EMBL/GenBank/DDBJ databases">
        <authorList>
            <person name="Wang Y."/>
            <person name="White M."/>
            <person name="Kvist S."/>
            <person name="Moncalvo J.-M."/>
        </authorList>
    </citation>
    <scope>NUCLEOTIDE SEQUENCE [LARGE SCALE GENOMIC DNA]</scope>
    <source>
        <strain evidence="2">ID-206-W2</strain>
    </source>
</reference>
<keyword evidence="2" id="KW-1185">Reference proteome</keyword>
<comment type="caution">
    <text evidence="1">The sequence shown here is derived from an EMBL/GenBank/DDBJ whole genome shotgun (WGS) entry which is preliminary data.</text>
</comment>
<dbReference type="AlphaFoldDB" id="A0A1R1YJZ1"/>
<evidence type="ECO:0000313" key="2">
    <source>
        <dbReference type="Proteomes" id="UP000187429"/>
    </source>
</evidence>
<gene>
    <name evidence="1" type="ORF">AYI69_g3335</name>
</gene>